<evidence type="ECO:0000256" key="5">
    <source>
        <dbReference type="ARBA" id="ARBA00023002"/>
    </source>
</evidence>
<evidence type="ECO:0000256" key="4">
    <source>
        <dbReference type="ARBA" id="ARBA00022723"/>
    </source>
</evidence>
<keyword evidence="5" id="KW-0560">Oxidoreductase</keyword>
<dbReference type="InterPro" id="IPR036851">
    <property type="entry name" value="Chloroperoxidase-like_sf"/>
</dbReference>
<reference evidence="10" key="1">
    <citation type="submission" date="2021-02" db="EMBL/GenBank/DDBJ databases">
        <authorList>
            <person name="Nowell W R."/>
        </authorList>
    </citation>
    <scope>NUCLEOTIDE SEQUENCE</scope>
</reference>
<feature type="transmembrane region" description="Helical" evidence="8">
    <location>
        <begin position="41"/>
        <end position="59"/>
    </location>
</feature>
<feature type="transmembrane region" description="Helical" evidence="8">
    <location>
        <begin position="12"/>
        <end position="32"/>
    </location>
</feature>
<protein>
    <recommendedName>
        <fullName evidence="9">Heme haloperoxidase family profile domain-containing protein</fullName>
    </recommendedName>
</protein>
<comment type="caution">
    <text evidence="10">The sequence shown here is derived from an EMBL/GenBank/DDBJ whole genome shotgun (WGS) entry which is preliminary data.</text>
</comment>
<keyword evidence="8" id="KW-0812">Transmembrane</keyword>
<keyword evidence="8" id="KW-0472">Membrane</keyword>
<evidence type="ECO:0000256" key="7">
    <source>
        <dbReference type="ARBA" id="ARBA00025795"/>
    </source>
</evidence>
<dbReference type="PANTHER" id="PTHR33577">
    <property type="entry name" value="STERIGMATOCYSTIN BIOSYNTHESIS PEROXIDASE STCC-RELATED"/>
    <property type="match status" value="1"/>
</dbReference>
<dbReference type="Proteomes" id="UP000663852">
    <property type="component" value="Unassembled WGS sequence"/>
</dbReference>
<feature type="transmembrane region" description="Helical" evidence="8">
    <location>
        <begin position="65"/>
        <end position="86"/>
    </location>
</feature>
<dbReference type="InterPro" id="IPR000028">
    <property type="entry name" value="Chloroperoxidase"/>
</dbReference>
<evidence type="ECO:0000256" key="6">
    <source>
        <dbReference type="ARBA" id="ARBA00023004"/>
    </source>
</evidence>
<evidence type="ECO:0000256" key="8">
    <source>
        <dbReference type="SAM" id="Phobius"/>
    </source>
</evidence>
<evidence type="ECO:0000256" key="3">
    <source>
        <dbReference type="ARBA" id="ARBA00022617"/>
    </source>
</evidence>
<accession>A0A814JEK8</accession>
<evidence type="ECO:0000259" key="9">
    <source>
        <dbReference type="Pfam" id="PF01328"/>
    </source>
</evidence>
<keyword evidence="3" id="KW-0349">Heme</keyword>
<proteinExistence type="inferred from homology"/>
<organism evidence="10 11">
    <name type="scientific">Adineta ricciae</name>
    <name type="common">Rotifer</name>
    <dbReference type="NCBI Taxonomy" id="249248"/>
    <lineage>
        <taxon>Eukaryota</taxon>
        <taxon>Metazoa</taxon>
        <taxon>Spiralia</taxon>
        <taxon>Gnathifera</taxon>
        <taxon>Rotifera</taxon>
        <taxon>Eurotatoria</taxon>
        <taxon>Bdelloidea</taxon>
        <taxon>Adinetida</taxon>
        <taxon>Adinetidae</taxon>
        <taxon>Adineta</taxon>
    </lineage>
</organism>
<dbReference type="AlphaFoldDB" id="A0A814JEK8"/>
<keyword evidence="6" id="KW-0408">Iron</keyword>
<dbReference type="Gene3D" id="1.10.489.10">
    <property type="entry name" value="Chloroperoxidase-like"/>
    <property type="match status" value="1"/>
</dbReference>
<keyword evidence="8" id="KW-1133">Transmembrane helix</keyword>
<evidence type="ECO:0000256" key="2">
    <source>
        <dbReference type="ARBA" id="ARBA00022559"/>
    </source>
</evidence>
<feature type="domain" description="Heme haloperoxidase family profile" evidence="9">
    <location>
        <begin position="123"/>
        <end position="200"/>
    </location>
</feature>
<keyword evidence="4" id="KW-0479">Metal-binding</keyword>
<name>A0A814JEK8_ADIRI</name>
<dbReference type="PANTHER" id="PTHR33577:SF15">
    <property type="entry name" value="HEME HALOPEROXIDASE FAMILY PROFILE DOMAIN-CONTAINING PROTEIN"/>
    <property type="match status" value="1"/>
</dbReference>
<dbReference type="GO" id="GO:0046872">
    <property type="term" value="F:metal ion binding"/>
    <property type="evidence" value="ECO:0007669"/>
    <property type="project" value="UniProtKB-KW"/>
</dbReference>
<evidence type="ECO:0000256" key="1">
    <source>
        <dbReference type="ARBA" id="ARBA00001970"/>
    </source>
</evidence>
<evidence type="ECO:0000313" key="11">
    <source>
        <dbReference type="Proteomes" id="UP000663852"/>
    </source>
</evidence>
<dbReference type="SUPFAM" id="SSF47571">
    <property type="entry name" value="Cloroperoxidase"/>
    <property type="match status" value="1"/>
</dbReference>
<comment type="similarity">
    <text evidence="7">Belongs to the chloroperoxidase family.</text>
</comment>
<dbReference type="EMBL" id="CAJNOJ010000073">
    <property type="protein sequence ID" value="CAF1036537.1"/>
    <property type="molecule type" value="Genomic_DNA"/>
</dbReference>
<comment type="cofactor">
    <cofactor evidence="1">
        <name>heme b</name>
        <dbReference type="ChEBI" id="CHEBI:60344"/>
    </cofactor>
</comment>
<gene>
    <name evidence="10" type="ORF">EDS130_LOCUS16692</name>
</gene>
<keyword evidence="2" id="KW-0575">Peroxidase</keyword>
<sequence>MQPTLRALSTNHLFLILTVWYLVFTTIDRWFMNAISIQSQYIMYISNCCISHFIYNIIIDVALQSQILSAAFFAGSSPGIAAYACGSVDSFSSYTKIYSISRTFIQALCNCLIPITLMLIGSLNGAANHGFISRSGITTLAELVQMHQDLYNVGLDLAIVLATVTVALDGDILTGKLFIGKESSAVPGLLRTLGELNAHN</sequence>
<evidence type="ECO:0000313" key="10">
    <source>
        <dbReference type="EMBL" id="CAF1036537.1"/>
    </source>
</evidence>
<dbReference type="GO" id="GO:0004601">
    <property type="term" value="F:peroxidase activity"/>
    <property type="evidence" value="ECO:0007669"/>
    <property type="project" value="UniProtKB-KW"/>
</dbReference>
<dbReference type="OrthoDB" id="407298at2759"/>
<dbReference type="Pfam" id="PF01328">
    <property type="entry name" value="Peroxidase_2"/>
    <property type="match status" value="1"/>
</dbReference>
<feature type="transmembrane region" description="Helical" evidence="8">
    <location>
        <begin position="107"/>
        <end position="127"/>
    </location>
</feature>